<dbReference type="PROSITE" id="PS51257">
    <property type="entry name" value="PROKAR_LIPOPROTEIN"/>
    <property type="match status" value="1"/>
</dbReference>
<evidence type="ECO:0000259" key="4">
    <source>
        <dbReference type="Pfam" id="PF25954"/>
    </source>
</evidence>
<evidence type="ECO:0000259" key="5">
    <source>
        <dbReference type="Pfam" id="PF25973"/>
    </source>
</evidence>
<dbReference type="Pfam" id="PF25954">
    <property type="entry name" value="Beta-barrel_RND_2"/>
    <property type="match status" value="1"/>
</dbReference>
<dbReference type="Proteomes" id="UP000198157">
    <property type="component" value="Unassembled WGS sequence"/>
</dbReference>
<feature type="chain" id="PRO_5012987125" evidence="3">
    <location>
        <begin position="30"/>
        <end position="392"/>
    </location>
</feature>
<feature type="signal peptide" evidence="3">
    <location>
        <begin position="1"/>
        <end position="29"/>
    </location>
</feature>
<protein>
    <submittedName>
        <fullName evidence="6">Efflux transporter periplasmic adaptor subunit</fullName>
    </submittedName>
</protein>
<sequence length="392" mass="41224">MMHSRTAAPARLLSLIVVALLAGGCSRDAAPAATPAPTVEGGTIRFVADSPQLKVLRSEAVSDGSATVLQLPARITWDDTRSSLLRSPLPGQIARIDAAPGEKIKAGQVLAWVTSPEFGQVQAEGARGAAELRQARNELARVRELHEAGVASGRELGEAESALATSEAEHARLQALTRGFGSSRGIDQRMPLRSPINGILVERRMSPGMSVSPDAELPLAVVSDPDRLWLIVDVPEALAVRLKPGMAVRVAPGQGEPAQAVLGHVDDYIDTERHVVQARAELDNRERRFKAGQYVRAAITVPMDGGVSLPEGAVLLLGREQVVFVDEGKGRFARRTVQAEELGQGRLWVGEGLAAGARVVVDGGLLLQQVLDQNVGSADAPTGSAAAAKAAP</sequence>
<evidence type="ECO:0000313" key="6">
    <source>
        <dbReference type="EMBL" id="OWQ50533.1"/>
    </source>
</evidence>
<evidence type="ECO:0000256" key="1">
    <source>
        <dbReference type="ARBA" id="ARBA00009477"/>
    </source>
</evidence>
<evidence type="ECO:0000313" key="7">
    <source>
        <dbReference type="Proteomes" id="UP000198157"/>
    </source>
</evidence>
<keyword evidence="3" id="KW-0732">Signal</keyword>
<dbReference type="EMBL" id="NIVS01000051">
    <property type="protein sequence ID" value="OWQ50533.1"/>
    <property type="molecule type" value="Genomic_DNA"/>
</dbReference>
<dbReference type="GO" id="GO:0016020">
    <property type="term" value="C:membrane"/>
    <property type="evidence" value="ECO:0007669"/>
    <property type="project" value="InterPro"/>
</dbReference>
<dbReference type="PANTHER" id="PTHR30097">
    <property type="entry name" value="CATION EFFLUX SYSTEM PROTEIN CUSB"/>
    <property type="match status" value="1"/>
</dbReference>
<evidence type="ECO:0000256" key="3">
    <source>
        <dbReference type="SAM" id="SignalP"/>
    </source>
</evidence>
<gene>
    <name evidence="6" type="ORF">CEE60_16845</name>
</gene>
<dbReference type="Gene3D" id="2.40.420.20">
    <property type="match status" value="1"/>
</dbReference>
<dbReference type="NCBIfam" id="TIGR01730">
    <property type="entry name" value="RND_mfp"/>
    <property type="match status" value="1"/>
</dbReference>
<feature type="domain" description="CzcB-like barrel-sandwich hybrid" evidence="5">
    <location>
        <begin position="87"/>
        <end position="217"/>
    </location>
</feature>
<evidence type="ECO:0000256" key="2">
    <source>
        <dbReference type="ARBA" id="ARBA00022448"/>
    </source>
</evidence>
<dbReference type="InterPro" id="IPR051909">
    <property type="entry name" value="MFP_Cation_Efflux"/>
</dbReference>
<accession>A0A246HIR0</accession>
<dbReference type="InterPro" id="IPR058647">
    <property type="entry name" value="BSH_CzcB-like"/>
</dbReference>
<dbReference type="OrthoDB" id="9768185at2"/>
<dbReference type="GO" id="GO:0022857">
    <property type="term" value="F:transmembrane transporter activity"/>
    <property type="evidence" value="ECO:0007669"/>
    <property type="project" value="InterPro"/>
</dbReference>
<dbReference type="Pfam" id="PF25973">
    <property type="entry name" value="BSH_CzcB"/>
    <property type="match status" value="1"/>
</dbReference>
<dbReference type="SUPFAM" id="SSF111369">
    <property type="entry name" value="HlyD-like secretion proteins"/>
    <property type="match status" value="1"/>
</dbReference>
<dbReference type="InterPro" id="IPR058792">
    <property type="entry name" value="Beta-barrel_RND_2"/>
</dbReference>
<comment type="similarity">
    <text evidence="1">Belongs to the membrane fusion protein (MFP) (TC 8.A.1) family.</text>
</comment>
<dbReference type="Gene3D" id="1.10.287.470">
    <property type="entry name" value="Helix hairpin bin"/>
    <property type="match status" value="1"/>
</dbReference>
<name>A0A246HIR0_STEMA</name>
<comment type="caution">
    <text evidence="6">The sequence shown here is derived from an EMBL/GenBank/DDBJ whole genome shotgun (WGS) entry which is preliminary data.</text>
</comment>
<keyword evidence="2" id="KW-0813">Transport</keyword>
<feature type="domain" description="CusB-like beta-barrel" evidence="4">
    <location>
        <begin position="228"/>
        <end position="299"/>
    </location>
</feature>
<proteinExistence type="inferred from homology"/>
<dbReference type="InterPro" id="IPR006143">
    <property type="entry name" value="RND_pump_MFP"/>
</dbReference>
<reference evidence="6 7" key="1">
    <citation type="submission" date="2017-06" db="EMBL/GenBank/DDBJ databases">
        <authorList>
            <person name="Kim H.J."/>
            <person name="Triplett B.A."/>
        </authorList>
    </citation>
    <scope>NUCLEOTIDE SEQUENCE [LARGE SCALE GENOMIC DNA]</scope>
    <source>
        <strain evidence="6 7">13146</strain>
    </source>
</reference>
<organism evidence="6 7">
    <name type="scientific">Stenotrophomonas maltophilia</name>
    <name type="common">Pseudomonas maltophilia</name>
    <name type="synonym">Xanthomonas maltophilia</name>
    <dbReference type="NCBI Taxonomy" id="40324"/>
    <lineage>
        <taxon>Bacteria</taxon>
        <taxon>Pseudomonadati</taxon>
        <taxon>Pseudomonadota</taxon>
        <taxon>Gammaproteobacteria</taxon>
        <taxon>Lysobacterales</taxon>
        <taxon>Lysobacteraceae</taxon>
        <taxon>Stenotrophomonas</taxon>
        <taxon>Stenotrophomonas maltophilia group</taxon>
    </lineage>
</organism>
<dbReference type="AlphaFoldDB" id="A0A246HIR0"/>
<dbReference type="Gene3D" id="2.40.30.170">
    <property type="match status" value="1"/>
</dbReference>